<dbReference type="PANTHER" id="PTHR43527:SF2">
    <property type="entry name" value="4-DIPHOSPHOCYTIDYL-2-C-METHYL-D-ERYTHRITOL KINASE, CHLOROPLASTIC"/>
    <property type="match status" value="1"/>
</dbReference>
<dbReference type="InterPro" id="IPR036554">
    <property type="entry name" value="GHMP_kinase_C_sf"/>
</dbReference>
<evidence type="ECO:0000313" key="13">
    <source>
        <dbReference type="EMBL" id="NYT49549.1"/>
    </source>
</evidence>
<dbReference type="HAMAP" id="MF_00061">
    <property type="entry name" value="IspE"/>
    <property type="match status" value="1"/>
</dbReference>
<dbReference type="GO" id="GO:0016114">
    <property type="term" value="P:terpenoid biosynthetic process"/>
    <property type="evidence" value="ECO:0007669"/>
    <property type="project" value="UniProtKB-UniRule"/>
</dbReference>
<evidence type="ECO:0000256" key="3">
    <source>
        <dbReference type="ARBA" id="ARBA00017473"/>
    </source>
</evidence>
<dbReference type="GO" id="GO:0019288">
    <property type="term" value="P:isopentenyl diphosphate biosynthetic process, methylerythritol 4-phosphate pathway"/>
    <property type="evidence" value="ECO:0007669"/>
    <property type="project" value="UniProtKB-UniRule"/>
</dbReference>
<sequence>MALHDVPAPAKINLFLHVTGRRPDGYHLLETAFRFIDLCDVLSFDLRRDGVIEREGAPLPGLAQEDDLVVRAARALQRATGTSLGAQIRYEKVIPSGGGLGGGSSDAATTLIALNRLWNTGLDRQQLMRLALPLGADVPVFIYGQAAFATGIGDAFQPLSLPERAYLIVQPPQSVPTGEIFSSPDLTRDSKSIKITVFTDWQQENAADGGAHGHLGVVPSYFGRNDLEPVVFASYPRVAAAHKWLSGLGLNARMSGSGSCLFVEFVTFDQAAMQHRKIIGKIASRENDDAAVAKNAWVCHGLSDHPLRYWISS</sequence>
<evidence type="ECO:0000259" key="11">
    <source>
        <dbReference type="Pfam" id="PF00288"/>
    </source>
</evidence>
<keyword evidence="14" id="KW-1185">Reference proteome</keyword>
<evidence type="ECO:0000313" key="14">
    <source>
        <dbReference type="Proteomes" id="UP000559809"/>
    </source>
</evidence>
<dbReference type="AlphaFoldDB" id="A0A853FZR7"/>
<dbReference type="Proteomes" id="UP000559809">
    <property type="component" value="Unassembled WGS sequence"/>
</dbReference>
<dbReference type="InterPro" id="IPR013750">
    <property type="entry name" value="GHMP_kinase_C_dom"/>
</dbReference>
<feature type="domain" description="GHMP kinase N-terminal" evidence="11">
    <location>
        <begin position="68"/>
        <end position="145"/>
    </location>
</feature>
<comment type="function">
    <text evidence="10">Catalyzes the phosphorylation of the position 2 hydroxy group of 4-diphosphocytidyl-2C-methyl-D-erythritol.</text>
</comment>
<reference evidence="13 14" key="1">
    <citation type="submission" date="2020-07" db="EMBL/GenBank/DDBJ databases">
        <title>Taxonomic revisions and descriptions of new bacterial species based on genomic comparisons in the high-G+C-content subgroup of the family Alcaligenaceae.</title>
        <authorList>
            <person name="Szabo A."/>
            <person name="Felfoldi T."/>
        </authorList>
    </citation>
    <scope>NUCLEOTIDE SEQUENCE [LARGE SCALE GENOMIC DNA]</scope>
    <source>
        <strain evidence="13 14">LMG 24012</strain>
    </source>
</reference>
<evidence type="ECO:0000256" key="7">
    <source>
        <dbReference type="ARBA" id="ARBA00022840"/>
    </source>
</evidence>
<organism evidence="13 14">
    <name type="scientific">Parapusillimonas granuli</name>
    <dbReference type="NCBI Taxonomy" id="380911"/>
    <lineage>
        <taxon>Bacteria</taxon>
        <taxon>Pseudomonadati</taxon>
        <taxon>Pseudomonadota</taxon>
        <taxon>Betaproteobacteria</taxon>
        <taxon>Burkholderiales</taxon>
        <taxon>Alcaligenaceae</taxon>
        <taxon>Parapusillimonas</taxon>
    </lineage>
</organism>
<keyword evidence="7 10" id="KW-0067">ATP-binding</keyword>
<comment type="pathway">
    <text evidence="10">Isoprenoid biosynthesis; isopentenyl diphosphate biosynthesis via DXP pathway; isopentenyl diphosphate from 1-deoxy-D-xylulose 5-phosphate: step 3/6.</text>
</comment>
<dbReference type="InterPro" id="IPR020568">
    <property type="entry name" value="Ribosomal_Su5_D2-typ_SF"/>
</dbReference>
<evidence type="ECO:0000256" key="2">
    <source>
        <dbReference type="ARBA" id="ARBA00012052"/>
    </source>
</evidence>
<keyword evidence="8 10" id="KW-0414">Isoprene biosynthesis</keyword>
<evidence type="ECO:0000256" key="1">
    <source>
        <dbReference type="ARBA" id="ARBA00009684"/>
    </source>
</evidence>
<dbReference type="PANTHER" id="PTHR43527">
    <property type="entry name" value="4-DIPHOSPHOCYTIDYL-2-C-METHYL-D-ERYTHRITOL KINASE, CHLOROPLASTIC"/>
    <property type="match status" value="1"/>
</dbReference>
<feature type="active site" evidence="10">
    <location>
        <position position="11"/>
    </location>
</feature>
<accession>A0A853FZR7</accession>
<dbReference type="InterPro" id="IPR004424">
    <property type="entry name" value="IspE"/>
</dbReference>
<dbReference type="InterPro" id="IPR014721">
    <property type="entry name" value="Ribsml_uS5_D2-typ_fold_subgr"/>
</dbReference>
<gene>
    <name evidence="10 13" type="primary">ispE</name>
    <name evidence="13" type="ORF">H0A72_09555</name>
</gene>
<dbReference type="InterPro" id="IPR006204">
    <property type="entry name" value="GHMP_kinase_N_dom"/>
</dbReference>
<comment type="caution">
    <text evidence="13">The sequence shown here is derived from an EMBL/GenBank/DDBJ whole genome shotgun (WGS) entry which is preliminary data.</text>
</comment>
<feature type="binding site" evidence="10">
    <location>
        <begin position="95"/>
        <end position="105"/>
    </location>
    <ligand>
        <name>ATP</name>
        <dbReference type="ChEBI" id="CHEBI:30616"/>
    </ligand>
</feature>
<evidence type="ECO:0000259" key="12">
    <source>
        <dbReference type="Pfam" id="PF08544"/>
    </source>
</evidence>
<evidence type="ECO:0000256" key="6">
    <source>
        <dbReference type="ARBA" id="ARBA00022777"/>
    </source>
</evidence>
<dbReference type="RefSeq" id="WP_180154838.1">
    <property type="nucleotide sequence ID" value="NZ_JACCEM010000004.1"/>
</dbReference>
<keyword evidence="5 10" id="KW-0547">Nucleotide-binding</keyword>
<dbReference type="PIRSF" id="PIRSF010376">
    <property type="entry name" value="IspE"/>
    <property type="match status" value="1"/>
</dbReference>
<dbReference type="SUPFAM" id="SSF54211">
    <property type="entry name" value="Ribosomal protein S5 domain 2-like"/>
    <property type="match status" value="1"/>
</dbReference>
<evidence type="ECO:0000256" key="5">
    <source>
        <dbReference type="ARBA" id="ARBA00022741"/>
    </source>
</evidence>
<protein>
    <recommendedName>
        <fullName evidence="3 10">4-diphosphocytidyl-2-C-methyl-D-erythritol kinase</fullName>
        <shortName evidence="10">CMK</shortName>
        <ecNumber evidence="2 10">2.7.1.148</ecNumber>
    </recommendedName>
    <alternativeName>
        <fullName evidence="9 10">4-(cytidine-5'-diphospho)-2-C-methyl-D-erythritol kinase</fullName>
    </alternativeName>
</protein>
<dbReference type="Gene3D" id="3.30.230.10">
    <property type="match status" value="1"/>
</dbReference>
<feature type="active site" evidence="10">
    <location>
        <position position="137"/>
    </location>
</feature>
<dbReference type="Pfam" id="PF00288">
    <property type="entry name" value="GHMP_kinases_N"/>
    <property type="match status" value="1"/>
</dbReference>
<dbReference type="Pfam" id="PF08544">
    <property type="entry name" value="GHMP_kinases_C"/>
    <property type="match status" value="1"/>
</dbReference>
<comment type="similarity">
    <text evidence="1 10">Belongs to the GHMP kinase family. IspE subfamily.</text>
</comment>
<evidence type="ECO:0000256" key="10">
    <source>
        <dbReference type="HAMAP-Rule" id="MF_00061"/>
    </source>
</evidence>
<dbReference type="NCBIfam" id="TIGR00154">
    <property type="entry name" value="ispE"/>
    <property type="match status" value="1"/>
</dbReference>
<dbReference type="EMBL" id="JACCEM010000004">
    <property type="protein sequence ID" value="NYT49549.1"/>
    <property type="molecule type" value="Genomic_DNA"/>
</dbReference>
<evidence type="ECO:0000256" key="4">
    <source>
        <dbReference type="ARBA" id="ARBA00022679"/>
    </source>
</evidence>
<dbReference type="Gene3D" id="3.30.70.890">
    <property type="entry name" value="GHMP kinase, C-terminal domain"/>
    <property type="match status" value="1"/>
</dbReference>
<evidence type="ECO:0000256" key="8">
    <source>
        <dbReference type="ARBA" id="ARBA00023229"/>
    </source>
</evidence>
<name>A0A853FZR7_9BURK</name>
<dbReference type="GO" id="GO:0050515">
    <property type="term" value="F:4-(cytidine 5'-diphospho)-2-C-methyl-D-erythritol kinase activity"/>
    <property type="evidence" value="ECO:0007669"/>
    <property type="project" value="UniProtKB-UniRule"/>
</dbReference>
<dbReference type="UniPathway" id="UPA00056">
    <property type="reaction ID" value="UER00094"/>
</dbReference>
<feature type="domain" description="GHMP kinase C-terminal" evidence="12">
    <location>
        <begin position="223"/>
        <end position="271"/>
    </location>
</feature>
<dbReference type="GO" id="GO:0005524">
    <property type="term" value="F:ATP binding"/>
    <property type="evidence" value="ECO:0007669"/>
    <property type="project" value="UniProtKB-UniRule"/>
</dbReference>
<keyword evidence="6 10" id="KW-0418">Kinase</keyword>
<proteinExistence type="inferred from homology"/>
<dbReference type="EC" id="2.7.1.148" evidence="2 10"/>
<keyword evidence="4 10" id="KW-0808">Transferase</keyword>
<comment type="catalytic activity">
    <reaction evidence="10">
        <text>4-CDP-2-C-methyl-D-erythritol + ATP = 4-CDP-2-C-methyl-D-erythritol 2-phosphate + ADP + H(+)</text>
        <dbReference type="Rhea" id="RHEA:18437"/>
        <dbReference type="ChEBI" id="CHEBI:15378"/>
        <dbReference type="ChEBI" id="CHEBI:30616"/>
        <dbReference type="ChEBI" id="CHEBI:57823"/>
        <dbReference type="ChEBI" id="CHEBI:57919"/>
        <dbReference type="ChEBI" id="CHEBI:456216"/>
        <dbReference type="EC" id="2.7.1.148"/>
    </reaction>
</comment>
<dbReference type="SUPFAM" id="SSF55060">
    <property type="entry name" value="GHMP Kinase, C-terminal domain"/>
    <property type="match status" value="1"/>
</dbReference>
<evidence type="ECO:0000256" key="9">
    <source>
        <dbReference type="ARBA" id="ARBA00032554"/>
    </source>
</evidence>